<dbReference type="Gene3D" id="3.30.700.10">
    <property type="entry name" value="Glycoprotein, Type 4 Pilin"/>
    <property type="match status" value="1"/>
</dbReference>
<evidence type="ECO:0000256" key="3">
    <source>
        <dbReference type="SAM" id="Phobius"/>
    </source>
</evidence>
<evidence type="ECO:0000256" key="1">
    <source>
        <dbReference type="ARBA" id="ARBA00005233"/>
    </source>
</evidence>
<dbReference type="EMBL" id="SUNE01000006">
    <property type="protein sequence ID" value="MDG5900377.1"/>
    <property type="molecule type" value="Genomic_DNA"/>
</dbReference>
<name>A0AAW6QX94_9GAMM</name>
<reference evidence="4" key="2">
    <citation type="submission" date="2019-04" db="EMBL/GenBank/DDBJ databases">
        <authorList>
            <person name="Zou H."/>
        </authorList>
    </citation>
    <scope>NUCLEOTIDE SEQUENCE</scope>
    <source>
        <strain evidence="4">2015oxa</strain>
    </source>
</reference>
<dbReference type="AlphaFoldDB" id="A0AAW6QX94"/>
<dbReference type="Proteomes" id="UP001152518">
    <property type="component" value="Unassembled WGS sequence"/>
</dbReference>
<dbReference type="RefSeq" id="WP_279255165.1">
    <property type="nucleotide sequence ID" value="NZ_SUNE01000006.1"/>
</dbReference>
<dbReference type="GO" id="GO:0044096">
    <property type="term" value="C:type IV pilus"/>
    <property type="evidence" value="ECO:0007669"/>
    <property type="project" value="TreeGrafter"/>
</dbReference>
<sequence>MKGIKMNKQAQGFTLIELMIVVAIIGILAAVALPAYREYVATSHGGASMKGLAGYVTKAQACIQTGVGCTSLGNEITADAKVTATPAVAEATATVLAFDDGTCIIEATIGADGGLSYAAKINSAGKATLAQCQEGAGL</sequence>
<gene>
    <name evidence="4" type="ORF">E2650_10875</name>
</gene>
<reference evidence="4" key="1">
    <citation type="journal article" date="2019" name="Int J Environ Res Public Health">
        <title>Characterization of Chromosome-Mediated BlaOXA-894 in Shewanella xiamenensis Isolated from Pig Wastewater.</title>
        <authorList>
            <person name="Zou H."/>
            <person name="Zhou Z."/>
            <person name="Xia H."/>
            <person name="Zhao Q."/>
            <person name="Li X."/>
        </authorList>
    </citation>
    <scope>NUCLEOTIDE SEQUENCE</scope>
    <source>
        <strain evidence="4">2015oxa</strain>
    </source>
</reference>
<organism evidence="4">
    <name type="scientific">Shewanella xiamenensis</name>
    <dbReference type="NCBI Taxonomy" id="332186"/>
    <lineage>
        <taxon>Bacteria</taxon>
        <taxon>Pseudomonadati</taxon>
        <taxon>Pseudomonadota</taxon>
        <taxon>Gammaproteobacteria</taxon>
        <taxon>Alteromonadales</taxon>
        <taxon>Shewanellaceae</taxon>
        <taxon>Shewanella</taxon>
    </lineage>
</organism>
<dbReference type="PROSITE" id="PS00409">
    <property type="entry name" value="PROKAR_NTER_METHYL"/>
    <property type="match status" value="1"/>
</dbReference>
<keyword evidence="3" id="KW-1133">Transmembrane helix</keyword>
<dbReference type="NCBIfam" id="TIGR02532">
    <property type="entry name" value="IV_pilin_GFxxxE"/>
    <property type="match status" value="1"/>
</dbReference>
<dbReference type="GO" id="GO:0043107">
    <property type="term" value="P:type IV pilus-dependent motility"/>
    <property type="evidence" value="ECO:0007669"/>
    <property type="project" value="TreeGrafter"/>
</dbReference>
<keyword evidence="3" id="KW-0472">Membrane</keyword>
<dbReference type="Pfam" id="PF07963">
    <property type="entry name" value="N_methyl"/>
    <property type="match status" value="1"/>
</dbReference>
<proteinExistence type="inferred from homology"/>
<comment type="caution">
    <text evidence="4">The sequence shown here is derived from an EMBL/GenBank/DDBJ whole genome shotgun (WGS) entry which is preliminary data.</text>
</comment>
<protein>
    <submittedName>
        <fullName evidence="4">Prepilin-type N-terminal cleavage/methylation domain-containing protein</fullName>
    </submittedName>
</protein>
<dbReference type="SUPFAM" id="SSF54523">
    <property type="entry name" value="Pili subunits"/>
    <property type="match status" value="1"/>
</dbReference>
<feature type="transmembrane region" description="Helical" evidence="3">
    <location>
        <begin position="12"/>
        <end position="36"/>
    </location>
</feature>
<dbReference type="PANTHER" id="PTHR30093:SF34">
    <property type="entry name" value="PREPILIN PEPTIDASE-DEPENDENT PROTEIN D"/>
    <property type="match status" value="1"/>
</dbReference>
<dbReference type="InterPro" id="IPR045584">
    <property type="entry name" value="Pilin-like"/>
</dbReference>
<evidence type="ECO:0000256" key="2">
    <source>
        <dbReference type="ARBA" id="ARBA00022481"/>
    </source>
</evidence>
<accession>A0AAW6QX94</accession>
<keyword evidence="2" id="KW-0488">Methylation</keyword>
<keyword evidence="3" id="KW-0812">Transmembrane</keyword>
<dbReference type="InterPro" id="IPR012902">
    <property type="entry name" value="N_methyl_site"/>
</dbReference>
<comment type="similarity">
    <text evidence="1">Belongs to the N-Me-Phe pilin family.</text>
</comment>
<dbReference type="PANTHER" id="PTHR30093">
    <property type="entry name" value="GENERAL SECRETION PATHWAY PROTEIN G"/>
    <property type="match status" value="1"/>
</dbReference>
<evidence type="ECO:0000313" key="4">
    <source>
        <dbReference type="EMBL" id="MDG5900377.1"/>
    </source>
</evidence>